<dbReference type="Pfam" id="PF13692">
    <property type="entry name" value="Glyco_trans_1_4"/>
    <property type="match status" value="1"/>
</dbReference>
<name>A0A5P9JU38_9HYPH</name>
<gene>
    <name evidence="2" type="ORF">GDR74_06745</name>
</gene>
<dbReference type="PANTHER" id="PTHR12526">
    <property type="entry name" value="GLYCOSYLTRANSFERASE"/>
    <property type="match status" value="1"/>
</dbReference>
<organism evidence="2 3">
    <name type="scientific">Microvirga thermotolerans</name>
    <dbReference type="NCBI Taxonomy" id="2651334"/>
    <lineage>
        <taxon>Bacteria</taxon>
        <taxon>Pseudomonadati</taxon>
        <taxon>Pseudomonadota</taxon>
        <taxon>Alphaproteobacteria</taxon>
        <taxon>Hyphomicrobiales</taxon>
        <taxon>Methylobacteriaceae</taxon>
        <taxon>Microvirga</taxon>
    </lineage>
</organism>
<dbReference type="InterPro" id="IPR028098">
    <property type="entry name" value="Glyco_trans_4-like_N"/>
</dbReference>
<dbReference type="SUPFAM" id="SSF53756">
    <property type="entry name" value="UDP-Glycosyltransferase/glycogen phosphorylase"/>
    <property type="match status" value="1"/>
</dbReference>
<feature type="domain" description="Glycosyltransferase subfamily 4-like N-terminal" evidence="1">
    <location>
        <begin position="19"/>
        <end position="134"/>
    </location>
</feature>
<proteinExistence type="predicted"/>
<protein>
    <submittedName>
        <fullName evidence="2">Glycosyltransferase</fullName>
    </submittedName>
</protein>
<evidence type="ECO:0000313" key="2">
    <source>
        <dbReference type="EMBL" id="QFU15943.1"/>
    </source>
</evidence>
<dbReference type="Proteomes" id="UP000325614">
    <property type="component" value="Chromosome"/>
</dbReference>
<dbReference type="RefSeq" id="WP_152585588.1">
    <property type="nucleotide sequence ID" value="NZ_CP045423.1"/>
</dbReference>
<keyword evidence="3" id="KW-1185">Reference proteome</keyword>
<dbReference type="KEGG" id="mico:GDR74_06745"/>
<dbReference type="AlphaFoldDB" id="A0A5P9JU38"/>
<accession>A0A5P9JU38</accession>
<evidence type="ECO:0000313" key="3">
    <source>
        <dbReference type="Proteomes" id="UP000325614"/>
    </source>
</evidence>
<reference evidence="2 3" key="1">
    <citation type="submission" date="2019-10" db="EMBL/GenBank/DDBJ databases">
        <title>Isolation, Identification of Microvirga thermotolerans HR1, a novel thermophilic bacterium and Comparative Genomics of the genus Microvirga.</title>
        <authorList>
            <person name="Li J."/>
            <person name="Zhang W."/>
            <person name="Lin M."/>
            <person name="Wang J."/>
        </authorList>
    </citation>
    <scope>NUCLEOTIDE SEQUENCE [LARGE SCALE GENOMIC DNA]</scope>
    <source>
        <strain evidence="2 3">HR1</strain>
    </source>
</reference>
<evidence type="ECO:0000259" key="1">
    <source>
        <dbReference type="Pfam" id="PF13439"/>
    </source>
</evidence>
<sequence length="344" mass="37365">MLRVLNVAFPFAPVSPDTVGGAEQVLGQIDRALTAAGHRSFVIACEGSRVAGTLIAMPVPSGPLDAKARAQAHRNHREAIAAAIARHRIDVVHLHGIDFFAYLPPPGVPVLVTLHLPLSWYPPEALSPERPDTWLHGVSASQQCGLARSERLLPPVENGVAVGELARVRHARRGYALALGRICPEKGYHLALDAAHRSDRPLLIGGQVYPYETHRQYFDEAIAPRLDRRRRFLGPLGFRRKRRFLAAARCLVVPSLVPETSSLVAMEALACGTPVVAFPSGALADIVEHGRTGFLVRDAAEMADALEEAAAIDPGLCREAAFARFSLERSMGRYLELYERLAGS</sequence>
<dbReference type="Gene3D" id="3.40.50.2000">
    <property type="entry name" value="Glycogen Phosphorylase B"/>
    <property type="match status" value="2"/>
</dbReference>
<dbReference type="GO" id="GO:0016757">
    <property type="term" value="F:glycosyltransferase activity"/>
    <property type="evidence" value="ECO:0007669"/>
    <property type="project" value="UniProtKB-ARBA"/>
</dbReference>
<keyword evidence="2" id="KW-0808">Transferase</keyword>
<dbReference type="EMBL" id="CP045423">
    <property type="protein sequence ID" value="QFU15943.1"/>
    <property type="molecule type" value="Genomic_DNA"/>
</dbReference>
<dbReference type="Pfam" id="PF13439">
    <property type="entry name" value="Glyco_transf_4"/>
    <property type="match status" value="1"/>
</dbReference>